<sequence length="106" mass="12445">MLLEFLFPVVKGDVRAEIAQLFKYNPLFRSFIILGLYLQHMESLTEITGRQAISAQTFPFNIPLQEYIFFATDFFESGMSVRVVEKCIFSLENTFFQPFGRKMHFL</sequence>
<name>X0RUI4_9ZZZZ</name>
<dbReference type="EMBL" id="BARS01000135">
    <property type="protein sequence ID" value="GAF72443.1"/>
    <property type="molecule type" value="Genomic_DNA"/>
</dbReference>
<dbReference type="AlphaFoldDB" id="X0RUI4"/>
<reference evidence="1" key="1">
    <citation type="journal article" date="2014" name="Front. Microbiol.">
        <title>High frequency of phylogenetically diverse reductive dehalogenase-homologous genes in deep subseafloor sedimentary metagenomes.</title>
        <authorList>
            <person name="Kawai M."/>
            <person name="Futagami T."/>
            <person name="Toyoda A."/>
            <person name="Takaki Y."/>
            <person name="Nishi S."/>
            <person name="Hori S."/>
            <person name="Arai W."/>
            <person name="Tsubouchi T."/>
            <person name="Morono Y."/>
            <person name="Uchiyama I."/>
            <person name="Ito T."/>
            <person name="Fujiyama A."/>
            <person name="Inagaki F."/>
            <person name="Takami H."/>
        </authorList>
    </citation>
    <scope>NUCLEOTIDE SEQUENCE</scope>
    <source>
        <strain evidence="1">Expedition CK06-06</strain>
    </source>
</reference>
<proteinExistence type="predicted"/>
<gene>
    <name evidence="1" type="ORF">S01H1_00391</name>
</gene>
<accession>X0RUI4</accession>
<organism evidence="1">
    <name type="scientific">marine sediment metagenome</name>
    <dbReference type="NCBI Taxonomy" id="412755"/>
    <lineage>
        <taxon>unclassified sequences</taxon>
        <taxon>metagenomes</taxon>
        <taxon>ecological metagenomes</taxon>
    </lineage>
</organism>
<comment type="caution">
    <text evidence="1">The sequence shown here is derived from an EMBL/GenBank/DDBJ whole genome shotgun (WGS) entry which is preliminary data.</text>
</comment>
<protein>
    <submittedName>
        <fullName evidence="1">Uncharacterized protein</fullName>
    </submittedName>
</protein>
<evidence type="ECO:0000313" key="1">
    <source>
        <dbReference type="EMBL" id="GAF72443.1"/>
    </source>
</evidence>